<dbReference type="PANTHER" id="PTHR43673">
    <property type="entry name" value="NAD(P)H NITROREDUCTASE YDGI-RELATED"/>
    <property type="match status" value="1"/>
</dbReference>
<comment type="caution">
    <text evidence="4">The sequence shown here is derived from an EMBL/GenBank/DDBJ whole genome shotgun (WGS) entry which is preliminary data.</text>
</comment>
<evidence type="ECO:0000259" key="3">
    <source>
        <dbReference type="Pfam" id="PF00881"/>
    </source>
</evidence>
<feature type="domain" description="Nitroreductase" evidence="3">
    <location>
        <begin position="13"/>
        <end position="189"/>
    </location>
</feature>
<dbReference type="GO" id="GO:0016491">
    <property type="term" value="F:oxidoreductase activity"/>
    <property type="evidence" value="ECO:0007669"/>
    <property type="project" value="UniProtKB-KW"/>
</dbReference>
<proteinExistence type="inferred from homology"/>
<dbReference type="Proteomes" id="UP000336166">
    <property type="component" value="Unassembled WGS sequence"/>
</dbReference>
<evidence type="ECO:0000256" key="1">
    <source>
        <dbReference type="ARBA" id="ARBA00007118"/>
    </source>
</evidence>
<dbReference type="EMBL" id="AAAREG010000031">
    <property type="protein sequence ID" value="EAE2355653.1"/>
    <property type="molecule type" value="Genomic_DNA"/>
</dbReference>
<evidence type="ECO:0000256" key="2">
    <source>
        <dbReference type="ARBA" id="ARBA00023002"/>
    </source>
</evidence>
<accession>A0AAN3BET4</accession>
<dbReference type="CDD" id="cd02137">
    <property type="entry name" value="MhqN-like"/>
    <property type="match status" value="1"/>
</dbReference>
<keyword evidence="2" id="KW-0560">Oxidoreductase</keyword>
<dbReference type="PANTHER" id="PTHR43673:SF10">
    <property type="entry name" value="NADH DEHYDROGENASE_NAD(P)H NITROREDUCTASE XCC3605-RELATED"/>
    <property type="match status" value="1"/>
</dbReference>
<gene>
    <name evidence="4" type="ORF">Y261_15050</name>
</gene>
<dbReference type="InterPro" id="IPR029479">
    <property type="entry name" value="Nitroreductase"/>
</dbReference>
<comment type="similarity">
    <text evidence="1">Belongs to the nitroreductase family.</text>
</comment>
<dbReference type="Gene3D" id="3.40.109.10">
    <property type="entry name" value="NADH Oxidase"/>
    <property type="match status" value="1"/>
</dbReference>
<evidence type="ECO:0000313" key="5">
    <source>
        <dbReference type="Proteomes" id="UP000336166"/>
    </source>
</evidence>
<evidence type="ECO:0000313" key="4">
    <source>
        <dbReference type="EMBL" id="EAE2355653.1"/>
    </source>
</evidence>
<sequence length="209" mass="24344">MVLKNDFDSVFESRRSIRKYDSAVKISWDKMEQILNEAMLAPSSFNMQPCRFVVVETTEMREKIKPYIQFNQSQNDTASFMLFLLGDYNCFDNSETIFQTSVDKGYMPKEVMEQQMKMLTPYYNQVSQQSLKERILLDAGIISMNLMLAAKNHGYDTCPMGGFDKENILKVLGLDEERYFPILMLSIGKADETGYKSYRLPAKELSFWR</sequence>
<dbReference type="AlphaFoldDB" id="A0AAN3BET4"/>
<dbReference type="Pfam" id="PF00881">
    <property type="entry name" value="Nitroreductase"/>
    <property type="match status" value="1"/>
</dbReference>
<protein>
    <submittedName>
        <fullName evidence="4">Nitroreductase family protein</fullName>
    </submittedName>
</protein>
<dbReference type="InterPro" id="IPR000415">
    <property type="entry name" value="Nitroreductase-like"/>
</dbReference>
<reference evidence="4 5" key="1">
    <citation type="submission" date="2018-06" db="EMBL/GenBank/DDBJ databases">
        <authorList>
            <consortium name="PulseNet: The National Subtyping Network for Foodborne Disease Surveillance"/>
            <person name="Tarr C.L."/>
            <person name="Trees E."/>
            <person name="Katz L.S."/>
            <person name="Carleton-Romer H.A."/>
            <person name="Stroika S."/>
            <person name="Kucerova Z."/>
            <person name="Roache K.F."/>
            <person name="Sabol A.L."/>
            <person name="Besser J."/>
            <person name="Gerner-Smidt P."/>
        </authorList>
    </citation>
    <scope>NUCLEOTIDE SEQUENCE [LARGE SCALE GENOMIC DNA]</scope>
    <source>
        <strain evidence="4 5">PNUSAL000134</strain>
    </source>
</reference>
<dbReference type="SUPFAM" id="SSF55469">
    <property type="entry name" value="FMN-dependent nitroreductase-like"/>
    <property type="match status" value="1"/>
</dbReference>
<organism evidence="4 5">
    <name type="scientific">Listeria monocytogenes</name>
    <dbReference type="NCBI Taxonomy" id="1639"/>
    <lineage>
        <taxon>Bacteria</taxon>
        <taxon>Bacillati</taxon>
        <taxon>Bacillota</taxon>
        <taxon>Bacilli</taxon>
        <taxon>Bacillales</taxon>
        <taxon>Listeriaceae</taxon>
        <taxon>Listeria</taxon>
    </lineage>
</organism>
<name>A0AAN3BET4_LISMN</name>